<protein>
    <submittedName>
        <fullName evidence="3">Uncharacterized protein</fullName>
    </submittedName>
</protein>
<name>A0A816CTP5_9BILA</name>
<evidence type="ECO:0000313" key="3">
    <source>
        <dbReference type="EMBL" id="CAF1627943.1"/>
    </source>
</evidence>
<reference evidence="3" key="1">
    <citation type="submission" date="2021-02" db="EMBL/GenBank/DDBJ databases">
        <authorList>
            <person name="Nowell W R."/>
        </authorList>
    </citation>
    <scope>NUCLEOTIDE SEQUENCE</scope>
</reference>
<dbReference type="Proteomes" id="UP000663824">
    <property type="component" value="Unassembled WGS sequence"/>
</dbReference>
<dbReference type="EMBL" id="CAJNRF010003993">
    <property type="protein sequence ID" value="CAF2054561.1"/>
    <property type="molecule type" value="Genomic_DNA"/>
</dbReference>
<dbReference type="EMBL" id="CAJOBH010071600">
    <property type="protein sequence ID" value="CAF4474475.1"/>
    <property type="molecule type" value="Genomic_DNA"/>
</dbReference>
<dbReference type="EMBL" id="CAJNOV010000029">
    <property type="protein sequence ID" value="CAF0960408.1"/>
    <property type="molecule type" value="Genomic_DNA"/>
</dbReference>
<dbReference type="Proteomes" id="UP000681967">
    <property type="component" value="Unassembled WGS sequence"/>
</dbReference>
<organism evidence="3 9">
    <name type="scientific">Rotaria magnacalcarata</name>
    <dbReference type="NCBI Taxonomy" id="392030"/>
    <lineage>
        <taxon>Eukaryota</taxon>
        <taxon>Metazoa</taxon>
        <taxon>Spiralia</taxon>
        <taxon>Gnathifera</taxon>
        <taxon>Rotifera</taxon>
        <taxon>Eurotatoria</taxon>
        <taxon>Bdelloidea</taxon>
        <taxon>Philodinida</taxon>
        <taxon>Philodinidae</taxon>
        <taxon>Rotaria</taxon>
    </lineage>
</organism>
<dbReference type="Proteomes" id="UP000663834">
    <property type="component" value="Unassembled WGS sequence"/>
</dbReference>
<evidence type="ECO:0000313" key="4">
    <source>
        <dbReference type="EMBL" id="CAF2054399.1"/>
    </source>
</evidence>
<accession>A0A816CTP5</accession>
<feature type="region of interest" description="Disordered" evidence="1">
    <location>
        <begin position="174"/>
        <end position="193"/>
    </location>
</feature>
<keyword evidence="10" id="KW-1185">Reference proteome</keyword>
<dbReference type="EMBL" id="CAJNRE010006386">
    <property type="protein sequence ID" value="CAF2054399.1"/>
    <property type="molecule type" value="Genomic_DNA"/>
</dbReference>
<feature type="region of interest" description="Disordered" evidence="1">
    <location>
        <begin position="114"/>
        <end position="144"/>
    </location>
</feature>
<evidence type="ECO:0000313" key="8">
    <source>
        <dbReference type="EMBL" id="CAF4474475.1"/>
    </source>
</evidence>
<dbReference type="EMBL" id="CAJOBJ010009266">
    <property type="protein sequence ID" value="CAF4133815.1"/>
    <property type="molecule type" value="Genomic_DNA"/>
</dbReference>
<evidence type="ECO:0000256" key="1">
    <source>
        <dbReference type="SAM" id="MobiDB-lite"/>
    </source>
</evidence>
<sequence length="262" mass="29230">MSINAGYFPPYGGRRKNGTAAYHLPLNNHQHHQQHHHALPLPSARSSVESTLVPETFLPVISSATGTNESYKPYRRNDFANNHLFIAKRKLARVFLGQPTKNLQAASDLIHLFDHQEPKRKNRNVNKQQRQDSNSNKSSPVEQEGHVSVVNLVIKPPYPIKQTRDPLSAVLRNRRSQQTNCSAKTRDSSSDTITAPNKQTALSATLHTITNANELVEIINKDHVSDAMIATINPFYSSLLCVKAIVPSAGPQHGNHHLLQHH</sequence>
<feature type="compositionally biased region" description="Polar residues" evidence="1">
    <location>
        <begin position="125"/>
        <end position="141"/>
    </location>
</feature>
<dbReference type="EMBL" id="CAJOBG010000215">
    <property type="protein sequence ID" value="CAF3778716.1"/>
    <property type="molecule type" value="Genomic_DNA"/>
</dbReference>
<dbReference type="Proteomes" id="UP000681720">
    <property type="component" value="Unassembled WGS sequence"/>
</dbReference>
<dbReference type="OrthoDB" id="10003886at2759"/>
<evidence type="ECO:0000313" key="5">
    <source>
        <dbReference type="EMBL" id="CAF2054561.1"/>
    </source>
</evidence>
<gene>
    <name evidence="8" type="ORF">BYL167_LOCUS34827</name>
    <name evidence="2" type="ORF">CJN711_LOCUS392</name>
    <name evidence="7" type="ORF">GIL414_LOCUS18661</name>
    <name evidence="3" type="ORF">KQP761_LOCUS25659</name>
    <name evidence="4" type="ORF">MBJ925_LOCUS13773</name>
    <name evidence="6" type="ORF">OVN521_LOCUS2663</name>
    <name evidence="5" type="ORF">WKI299_LOCUS10928</name>
</gene>
<dbReference type="EMBL" id="CAJNOW010013994">
    <property type="protein sequence ID" value="CAF1627943.1"/>
    <property type="molecule type" value="Genomic_DNA"/>
</dbReference>
<dbReference type="Proteomes" id="UP000663856">
    <property type="component" value="Unassembled WGS sequence"/>
</dbReference>
<dbReference type="Proteomes" id="UP000663855">
    <property type="component" value="Unassembled WGS sequence"/>
</dbReference>
<evidence type="ECO:0000313" key="7">
    <source>
        <dbReference type="EMBL" id="CAF4133815.1"/>
    </source>
</evidence>
<evidence type="ECO:0000313" key="10">
    <source>
        <dbReference type="Proteomes" id="UP000663866"/>
    </source>
</evidence>
<dbReference type="AlphaFoldDB" id="A0A816CTP5"/>
<comment type="caution">
    <text evidence="3">The sequence shown here is derived from an EMBL/GenBank/DDBJ whole genome shotgun (WGS) entry which is preliminary data.</text>
</comment>
<evidence type="ECO:0000313" key="2">
    <source>
        <dbReference type="EMBL" id="CAF0960408.1"/>
    </source>
</evidence>
<dbReference type="Proteomes" id="UP000663866">
    <property type="component" value="Unassembled WGS sequence"/>
</dbReference>
<evidence type="ECO:0000313" key="9">
    <source>
        <dbReference type="Proteomes" id="UP000663834"/>
    </source>
</evidence>
<evidence type="ECO:0000313" key="6">
    <source>
        <dbReference type="EMBL" id="CAF3778716.1"/>
    </source>
</evidence>
<proteinExistence type="predicted"/>